<keyword evidence="3" id="KW-1185">Reference proteome</keyword>
<dbReference type="OrthoDB" id="6692172at2"/>
<dbReference type="Proteomes" id="UP000076276">
    <property type="component" value="Unassembled WGS sequence"/>
</dbReference>
<reference evidence="2 3" key="1">
    <citation type="submission" date="2016-03" db="EMBL/GenBank/DDBJ databases">
        <title>Acinetobacter genomospecies 28 strain ANC 4149.</title>
        <authorList>
            <person name="Radolfova-Krizova L."/>
            <person name="Nemec A."/>
        </authorList>
    </citation>
    <scope>NUCLEOTIDE SEQUENCE [LARGE SCALE GENOMIC DNA]</scope>
    <source>
        <strain evidence="2 3">ANC 4149</strain>
    </source>
</reference>
<name>A0A151Y0K9_9GAMM</name>
<feature type="transmembrane region" description="Helical" evidence="1">
    <location>
        <begin position="126"/>
        <end position="154"/>
    </location>
</feature>
<dbReference type="RefSeq" id="WP_067670012.1">
    <property type="nucleotide sequence ID" value="NZ_CBCSIK010000006.1"/>
</dbReference>
<evidence type="ECO:0000313" key="3">
    <source>
        <dbReference type="Proteomes" id="UP000076276"/>
    </source>
</evidence>
<dbReference type="AlphaFoldDB" id="A0A151Y0K9"/>
<keyword evidence="1" id="KW-0472">Membrane</keyword>
<proteinExistence type="predicted"/>
<gene>
    <name evidence="2" type="ORF">AZH43_14495</name>
</gene>
<evidence type="ECO:0000256" key="1">
    <source>
        <dbReference type="SAM" id="Phobius"/>
    </source>
</evidence>
<dbReference type="STRING" id="1806892.AZH43_14495"/>
<keyword evidence="1" id="KW-0812">Transmembrane</keyword>
<organism evidence="2 3">
    <name type="scientific">Acinetobacter pragensis</name>
    <dbReference type="NCBI Taxonomy" id="1806892"/>
    <lineage>
        <taxon>Bacteria</taxon>
        <taxon>Pseudomonadati</taxon>
        <taxon>Pseudomonadota</taxon>
        <taxon>Gammaproteobacteria</taxon>
        <taxon>Moraxellales</taxon>
        <taxon>Moraxellaceae</taxon>
        <taxon>Acinetobacter</taxon>
    </lineage>
</organism>
<sequence>MNLDNLIKITTVLVALVPFIVWLDIGKRFTHRRKFYLSRLDAVKEYLDNYYSSDKEKIERDCAAQLLVGSEKAGHLEVDYVIANYPQRFFIVIEDVITARKLIKIETIEDKTTFVTRYTKSQLIKLMIFLAVSYFLSLVILYLNDMLIAILTWLPYVNPIPVNSSVYFLGFILSLSLFILTISSIWIFFWSADAALNIYNKLNVEYRPEEPEIQT</sequence>
<accession>A0A151Y0K9</accession>
<dbReference type="EMBL" id="LUAW01000026">
    <property type="protein sequence ID" value="KYQ71429.1"/>
    <property type="molecule type" value="Genomic_DNA"/>
</dbReference>
<comment type="caution">
    <text evidence="2">The sequence shown here is derived from an EMBL/GenBank/DDBJ whole genome shotgun (WGS) entry which is preliminary data.</text>
</comment>
<keyword evidence="1" id="KW-1133">Transmembrane helix</keyword>
<feature type="transmembrane region" description="Helical" evidence="1">
    <location>
        <begin position="6"/>
        <end position="25"/>
    </location>
</feature>
<feature type="transmembrane region" description="Helical" evidence="1">
    <location>
        <begin position="166"/>
        <end position="189"/>
    </location>
</feature>
<protein>
    <submittedName>
        <fullName evidence="2">Uncharacterized protein</fullName>
    </submittedName>
</protein>
<evidence type="ECO:0000313" key="2">
    <source>
        <dbReference type="EMBL" id="KYQ71429.1"/>
    </source>
</evidence>